<keyword evidence="2" id="KW-1133">Transmembrane helix</keyword>
<dbReference type="InterPro" id="IPR001296">
    <property type="entry name" value="Glyco_trans_1"/>
</dbReference>
<evidence type="ECO:0000256" key="2">
    <source>
        <dbReference type="SAM" id="Phobius"/>
    </source>
</evidence>
<evidence type="ECO:0000256" key="1">
    <source>
        <dbReference type="ARBA" id="ARBA00022676"/>
    </source>
</evidence>
<evidence type="ECO:0008006" key="6">
    <source>
        <dbReference type="Google" id="ProtNLM"/>
    </source>
</evidence>
<organism evidence="5">
    <name type="scientific">Octactis speculum</name>
    <dbReference type="NCBI Taxonomy" id="3111310"/>
    <lineage>
        <taxon>Eukaryota</taxon>
        <taxon>Sar</taxon>
        <taxon>Stramenopiles</taxon>
        <taxon>Ochrophyta</taxon>
        <taxon>Dictyochophyceae</taxon>
        <taxon>Dictyochales</taxon>
        <taxon>Dictyochaceae</taxon>
        <taxon>Octactis</taxon>
    </lineage>
</organism>
<dbReference type="InterPro" id="IPR028098">
    <property type="entry name" value="Glyco_trans_4-like_N"/>
</dbReference>
<dbReference type="GO" id="GO:0000506">
    <property type="term" value="C:glycosylphosphatidylinositol-N-acetylglucosaminyltransferase (GPI-GnT) complex"/>
    <property type="evidence" value="ECO:0007669"/>
    <property type="project" value="TreeGrafter"/>
</dbReference>
<dbReference type="Pfam" id="PF00534">
    <property type="entry name" value="Glycos_transf_1"/>
    <property type="match status" value="1"/>
</dbReference>
<evidence type="ECO:0000259" key="3">
    <source>
        <dbReference type="Pfam" id="PF00534"/>
    </source>
</evidence>
<dbReference type="Gene3D" id="3.40.50.2000">
    <property type="entry name" value="Glycogen Phosphorylase B"/>
    <property type="match status" value="2"/>
</dbReference>
<dbReference type="EMBL" id="HBGS01048031">
    <property type="protein sequence ID" value="CAD9462198.1"/>
    <property type="molecule type" value="Transcribed_RNA"/>
</dbReference>
<protein>
    <recommendedName>
        <fullName evidence="6">Phosphatidylinositol N-acetylglucosaminyltransferase</fullName>
    </recommendedName>
</protein>
<evidence type="ECO:0000313" key="5">
    <source>
        <dbReference type="EMBL" id="CAD9462198.1"/>
    </source>
</evidence>
<dbReference type="AlphaFoldDB" id="A0A7S2DRR2"/>
<accession>A0A7S2DRR2</accession>
<dbReference type="PANTHER" id="PTHR45871">
    <property type="entry name" value="N-ACETYLGLUCOSAMINYL-PHOSPHATIDYLINOSITOL BIOSYNTHETIC PROTEIN"/>
    <property type="match status" value="1"/>
</dbReference>
<name>A0A7S2DRR2_9STRA</name>
<keyword evidence="1" id="KW-0328">Glycosyltransferase</keyword>
<feature type="transmembrane region" description="Helical" evidence="2">
    <location>
        <begin position="274"/>
        <end position="295"/>
    </location>
</feature>
<evidence type="ECO:0000259" key="4">
    <source>
        <dbReference type="Pfam" id="PF13439"/>
    </source>
</evidence>
<keyword evidence="2" id="KW-0472">Membrane</keyword>
<feature type="domain" description="Glycosyltransferase subfamily 4-like N-terminal" evidence="4">
    <location>
        <begin position="2"/>
        <end position="69"/>
    </location>
</feature>
<dbReference type="PANTHER" id="PTHR45871:SF1">
    <property type="entry name" value="PHOSPHATIDYLINOSITOL N-ACETYLGLUCOSAMINYLTRANSFERASE SUBUNIT A"/>
    <property type="match status" value="1"/>
</dbReference>
<dbReference type="Pfam" id="PF13439">
    <property type="entry name" value="Glyco_transf_4"/>
    <property type="match status" value="1"/>
</dbReference>
<dbReference type="FunFam" id="3.40.50.2000:FF:000148">
    <property type="entry name" value="Phosphatidylinositol N-acetylglucosaminyltransferase subunit A"/>
    <property type="match status" value="1"/>
</dbReference>
<keyword evidence="1" id="KW-0808">Transferase</keyword>
<sequence>MRYKVCYTDHSLFGFADAASIHINKVLQFTLSDVDEAICVSNTCRENLVLRAGLHPGTVSTIPNAVDPTKFVPDPTKRFPSQTINIVMISRLVYRKGIDLAARVIPVVCQRFPNVHFIIGGDGPKKLLLEEMREKYQLDDRVELLGAVPYSQVRNVLVRGHIFLNCSLTESFCIAILEAACCGLVVVSTQVGGVPEVLPKSMIKFATPEVHSLVDAVGDAIASAKKIVPSDFHEQVNNMYSWADVALRTELVYARVVQLPTPSLTKRFRKYRTVGPFAGLICCFIVAALHLYLFVLEYMDPAEDTDMAPQFPHKTYFKHARQFHNDAQFRLMRKASPPRSDVISSKHRRPSQLLGQRRTFSKLKLKVRHVGA</sequence>
<gene>
    <name evidence="5" type="ORF">DSPE1174_LOCUS24960</name>
</gene>
<keyword evidence="2" id="KW-0812">Transmembrane</keyword>
<proteinExistence type="predicted"/>
<dbReference type="SUPFAM" id="SSF53756">
    <property type="entry name" value="UDP-Glycosyltransferase/glycogen phosphorylase"/>
    <property type="match status" value="1"/>
</dbReference>
<dbReference type="GO" id="GO:0006506">
    <property type="term" value="P:GPI anchor biosynthetic process"/>
    <property type="evidence" value="ECO:0007669"/>
    <property type="project" value="TreeGrafter"/>
</dbReference>
<feature type="domain" description="Glycosyl transferase family 1" evidence="3">
    <location>
        <begin position="79"/>
        <end position="222"/>
    </location>
</feature>
<dbReference type="GO" id="GO:0017176">
    <property type="term" value="F:phosphatidylinositol N-acetylglucosaminyltransferase activity"/>
    <property type="evidence" value="ECO:0007669"/>
    <property type="project" value="TreeGrafter"/>
</dbReference>
<reference evidence="5" key="1">
    <citation type="submission" date="2021-01" db="EMBL/GenBank/DDBJ databases">
        <authorList>
            <person name="Corre E."/>
            <person name="Pelletier E."/>
            <person name="Niang G."/>
            <person name="Scheremetjew M."/>
            <person name="Finn R."/>
            <person name="Kale V."/>
            <person name="Holt S."/>
            <person name="Cochrane G."/>
            <person name="Meng A."/>
            <person name="Brown T."/>
            <person name="Cohen L."/>
        </authorList>
    </citation>
    <scope>NUCLEOTIDE SEQUENCE</scope>
    <source>
        <strain evidence="5">CCMP1381</strain>
    </source>
</reference>